<keyword evidence="2" id="KW-1185">Reference proteome</keyword>
<dbReference type="KEGG" id="ruf:TH63_19655"/>
<evidence type="ECO:0000313" key="1">
    <source>
        <dbReference type="EMBL" id="AKQ47365.1"/>
    </source>
</evidence>
<gene>
    <name evidence="1" type="ORF">TH63_19655</name>
</gene>
<dbReference type="Gene3D" id="2.30.30.40">
    <property type="entry name" value="SH3 Domains"/>
    <property type="match status" value="1"/>
</dbReference>
<dbReference type="STRING" id="1379910.TH63_19655"/>
<sequence>MKYLFTLILVLFVAFLTRAQVAIINDKDGFTNVRKEPNAQSSIIHKITNNKVFWYDLEQAQDGSDWVKVYIPTDAFSLKTRENDYIEGFIHTSRLQPLEQIKSYKGSDFSFKYVIEPFKLGGRSVEKQDGKWVKAIGGRNVWGTDGNFPKIQVKGIQVNVAGKAIPIGKALYADIYECTNDFKVYKSADTYFVYQWNSDGAGAYQVVWVFTKAGLKQRFVGSMI</sequence>
<dbReference type="PATRIC" id="fig|1379910.4.peg.4287"/>
<dbReference type="Proteomes" id="UP000036458">
    <property type="component" value="Chromosome"/>
</dbReference>
<name>A0A0H4VN72_9BACT</name>
<reference evidence="1 2" key="1">
    <citation type="submission" date="2015-01" db="EMBL/GenBank/DDBJ databases">
        <title>Rufibacter sp./DG31D/ whole genome sequencing.</title>
        <authorList>
            <person name="Kim M.K."/>
            <person name="Srinivasan S."/>
            <person name="Lee J.-J."/>
        </authorList>
    </citation>
    <scope>NUCLEOTIDE SEQUENCE [LARGE SCALE GENOMIC DNA]</scope>
    <source>
        <strain evidence="1 2">DG31D</strain>
    </source>
</reference>
<dbReference type="AlphaFoldDB" id="A0A0H4VN72"/>
<evidence type="ECO:0008006" key="3">
    <source>
        <dbReference type="Google" id="ProtNLM"/>
    </source>
</evidence>
<dbReference type="EMBL" id="CP010777">
    <property type="protein sequence ID" value="AKQ47365.1"/>
    <property type="molecule type" value="Genomic_DNA"/>
</dbReference>
<proteinExistence type="predicted"/>
<evidence type="ECO:0000313" key="2">
    <source>
        <dbReference type="Proteomes" id="UP000036458"/>
    </source>
</evidence>
<protein>
    <recommendedName>
        <fullName evidence="3">SH3 domain-containing protein</fullName>
    </recommendedName>
</protein>
<organism evidence="1 2">
    <name type="scientific">Rufibacter radiotolerans</name>
    <dbReference type="NCBI Taxonomy" id="1379910"/>
    <lineage>
        <taxon>Bacteria</taxon>
        <taxon>Pseudomonadati</taxon>
        <taxon>Bacteroidota</taxon>
        <taxon>Cytophagia</taxon>
        <taxon>Cytophagales</taxon>
        <taxon>Hymenobacteraceae</taxon>
        <taxon>Rufibacter</taxon>
    </lineage>
</organism>
<accession>A0A0H4VN72</accession>